<dbReference type="PROSITE" id="PS51208">
    <property type="entry name" value="AUTOTRANSPORTER"/>
    <property type="match status" value="1"/>
</dbReference>
<accession>G7Q3S4</accession>
<feature type="chain" id="PRO_5003503327" evidence="3">
    <location>
        <begin position="28"/>
        <end position="637"/>
    </location>
</feature>
<dbReference type="InterPro" id="IPR001087">
    <property type="entry name" value="GDSL"/>
</dbReference>
<dbReference type="eggNOG" id="COG5571">
    <property type="taxonomic scope" value="Bacteria"/>
</dbReference>
<name>G7Q3S4_9BACT</name>
<dbReference type="Gene3D" id="3.40.50.1110">
    <property type="entry name" value="SGNH hydrolase"/>
    <property type="match status" value="1"/>
</dbReference>
<dbReference type="InterPro" id="IPR036514">
    <property type="entry name" value="SGNH_hydro_sf"/>
</dbReference>
<organism evidence="5 6">
    <name type="scientific">Solidesulfovibrio carbinoliphilus subsp. oakridgensis</name>
    <dbReference type="NCBI Taxonomy" id="694327"/>
    <lineage>
        <taxon>Bacteria</taxon>
        <taxon>Pseudomonadati</taxon>
        <taxon>Thermodesulfobacteriota</taxon>
        <taxon>Desulfovibrionia</taxon>
        <taxon>Desulfovibrionales</taxon>
        <taxon>Desulfovibrionaceae</taxon>
        <taxon>Solidesulfovibrio</taxon>
    </lineage>
</organism>
<reference evidence="6" key="1">
    <citation type="journal article" date="2015" name="Genome Announc.">
        <title>High-Quality Draft Genome Sequence of Desulfovibrio carbinoliphilus FW-101-2B, an Organic Acid-Oxidizing Sulfate-Reducing Bacterium Isolated from Uranium(VI)-Contaminated Groundwater.</title>
        <authorList>
            <person name="Ramsay B.D."/>
            <person name="Hwang C."/>
            <person name="Woo H.L."/>
            <person name="Carroll S.L."/>
            <person name="Lucas S."/>
            <person name="Han J."/>
            <person name="Lapidus A.L."/>
            <person name="Cheng J.F."/>
            <person name="Goodwin L.A."/>
            <person name="Pitluck S."/>
            <person name="Peters L."/>
            <person name="Chertkov O."/>
            <person name="Held B."/>
            <person name="Detter J.C."/>
            <person name="Han C.S."/>
            <person name="Tapia R."/>
            <person name="Land M.L."/>
            <person name="Hauser L.J."/>
            <person name="Kyrpides N.C."/>
            <person name="Ivanova N.N."/>
            <person name="Mikhailova N."/>
            <person name="Pagani I."/>
            <person name="Woyke T."/>
            <person name="Arkin A.P."/>
            <person name="Dehal P."/>
            <person name="Chivian D."/>
            <person name="Criddle C.S."/>
            <person name="Wu W."/>
            <person name="Chakraborty R."/>
            <person name="Hazen T.C."/>
            <person name="Fields M.W."/>
        </authorList>
    </citation>
    <scope>NUCLEOTIDE SEQUENCE [LARGE SCALE GENOMIC DNA]</scope>
    <source>
        <strain evidence="6">FW-101-2B</strain>
    </source>
</reference>
<dbReference type="InterPro" id="IPR005546">
    <property type="entry name" value="Autotransporte_beta"/>
</dbReference>
<proteinExistence type="inferred from homology"/>
<dbReference type="InterPro" id="IPR017186">
    <property type="entry name" value="Lipase_autotranspt_EstA"/>
</dbReference>
<evidence type="ECO:0000256" key="1">
    <source>
        <dbReference type="ARBA" id="ARBA00008668"/>
    </source>
</evidence>
<dbReference type="RefSeq" id="WP_009180145.1">
    <property type="nucleotide sequence ID" value="NZ_CM001368.1"/>
</dbReference>
<feature type="domain" description="Autotransporter" evidence="4">
    <location>
        <begin position="360"/>
        <end position="637"/>
    </location>
</feature>
<dbReference type="Gene3D" id="2.40.128.130">
    <property type="entry name" value="Autotransporter beta-domain"/>
    <property type="match status" value="1"/>
</dbReference>
<dbReference type="Pfam" id="PF00657">
    <property type="entry name" value="Lipase_GDSL"/>
    <property type="match status" value="1"/>
</dbReference>
<dbReference type="PIRSF" id="PIRSF037375">
    <property type="entry name" value="Autotrns_EstA"/>
    <property type="match status" value="1"/>
</dbReference>
<dbReference type="HOGENOM" id="CLU_432601_0_0_7"/>
<dbReference type="Pfam" id="PF03797">
    <property type="entry name" value="Autotransporter"/>
    <property type="match status" value="1"/>
</dbReference>
<protein>
    <submittedName>
        <fullName evidence="5">Outer membrane autotransporter barrel domain protein</fullName>
    </submittedName>
</protein>
<evidence type="ECO:0000256" key="2">
    <source>
        <dbReference type="ARBA" id="ARBA00022729"/>
    </source>
</evidence>
<evidence type="ECO:0000313" key="6">
    <source>
        <dbReference type="Proteomes" id="UP000004662"/>
    </source>
</evidence>
<dbReference type="GO" id="GO:0016788">
    <property type="term" value="F:hydrolase activity, acting on ester bonds"/>
    <property type="evidence" value="ECO:0007669"/>
    <property type="project" value="InterPro"/>
</dbReference>
<dbReference type="eggNOG" id="COG3240">
    <property type="taxonomic scope" value="Bacteria"/>
</dbReference>
<evidence type="ECO:0000256" key="3">
    <source>
        <dbReference type="SAM" id="SignalP"/>
    </source>
</evidence>
<evidence type="ECO:0000259" key="4">
    <source>
        <dbReference type="PROSITE" id="PS51208"/>
    </source>
</evidence>
<dbReference type="AlphaFoldDB" id="G7Q3S4"/>
<evidence type="ECO:0000313" key="5">
    <source>
        <dbReference type="EMBL" id="EHJ46714.1"/>
    </source>
</evidence>
<dbReference type="SUPFAM" id="SSF103515">
    <property type="entry name" value="Autotransporter"/>
    <property type="match status" value="1"/>
</dbReference>
<comment type="similarity">
    <text evidence="1">Belongs to the 'GDSL' lipolytic enzyme family.</text>
</comment>
<dbReference type="SUPFAM" id="SSF52266">
    <property type="entry name" value="SGNH hydrolase"/>
    <property type="match status" value="1"/>
</dbReference>
<dbReference type="STRING" id="694327.DFW101_0697"/>
<keyword evidence="2 3" id="KW-0732">Signal</keyword>
<dbReference type="OrthoDB" id="5292073at2"/>
<dbReference type="Proteomes" id="UP000004662">
    <property type="component" value="Chromosome"/>
</dbReference>
<dbReference type="EMBL" id="CM001368">
    <property type="protein sequence ID" value="EHJ46714.1"/>
    <property type="molecule type" value="Genomic_DNA"/>
</dbReference>
<gene>
    <name evidence="5" type="ORF">DFW101_0697</name>
</gene>
<dbReference type="InterPro" id="IPR036709">
    <property type="entry name" value="Autotransporte_beta_dom_sf"/>
</dbReference>
<keyword evidence="6" id="KW-1185">Reference proteome</keyword>
<sequence>MTKVQLFALSAALLAITTLSTPGPVYATGVFNQFVGMGDSTIDSGYFVYHSTGNASLDAMVASAIANGAAGGWAGPGVMTSTFLGARFGLSAAPVGGGGTNYANGAAYTAPLSATAGGAAAPGSLTGNVATIQQVTNYVASVGGVANPNALYIVSSGNNDLIFAQNQGTAWIAANPNFLSGLAAQFAASVASLQAAGARTIMVPNTFYTSTLTSTGGLLPASNADDYLRAVAYGNNKWADLSAAGVRFIPADLTSVFRFVSINPTLFGFTPSSVLSANAPSSVPALLTSWADITPVQLQTYLFVDGHHLTTAGQRIEADYEASLLTAPALMSLLPEAAVQGGLARAATIQGQIDLSGQHRGPNGVNVWVSGGISSLTLQNFSGFPDVAGTPLTGSAGADYQFPFGLVLGAAFTAGTQTQDFSMGGGHFDQNDQAVSLYTAYRAGPVWGNAVGSVGWYQDKIERPVALGLYTDQNSASTTGQSLALALRAGGDIALGPVTTGPVAGLVLQQVRLKGFTEAGASGVTALSFGGQTRDSAVSQLGWRAMVDIGRWQPFAEAKWNHELVNQDRKVKAALTSTPATPYSLDAAPVAKDWAGASFGTSYKINDQMMIKATGLASFANPQRVSYGGELGVNVSF</sequence>
<feature type="signal peptide" evidence="3">
    <location>
        <begin position="1"/>
        <end position="27"/>
    </location>
</feature>
<dbReference type="SMART" id="SM00869">
    <property type="entry name" value="Autotransporter"/>
    <property type="match status" value="1"/>
</dbReference>